<feature type="transmembrane region" description="Helical" evidence="8">
    <location>
        <begin position="251"/>
        <end position="271"/>
    </location>
</feature>
<keyword evidence="3" id="KW-0813">Transport</keyword>
<dbReference type="Gene3D" id="1.20.1530.20">
    <property type="match status" value="1"/>
</dbReference>
<proteinExistence type="inferred from homology"/>
<dbReference type="AlphaFoldDB" id="A0A369BWK4"/>
<feature type="transmembrane region" description="Helical" evidence="8">
    <location>
        <begin position="65"/>
        <end position="87"/>
    </location>
</feature>
<organism evidence="9 10">
    <name type="scientific">Thioalbus denitrificans</name>
    <dbReference type="NCBI Taxonomy" id="547122"/>
    <lineage>
        <taxon>Bacteria</taxon>
        <taxon>Pseudomonadati</taxon>
        <taxon>Pseudomonadota</taxon>
        <taxon>Gammaproteobacteria</taxon>
        <taxon>Chromatiales</taxon>
        <taxon>Ectothiorhodospiraceae</taxon>
        <taxon>Thioalbus</taxon>
    </lineage>
</organism>
<dbReference type="InterPro" id="IPR038770">
    <property type="entry name" value="Na+/solute_symporter_sf"/>
</dbReference>
<evidence type="ECO:0000256" key="8">
    <source>
        <dbReference type="SAM" id="Phobius"/>
    </source>
</evidence>
<dbReference type="OrthoDB" id="9805563at2"/>
<dbReference type="Proteomes" id="UP000252707">
    <property type="component" value="Unassembled WGS sequence"/>
</dbReference>
<dbReference type="RefSeq" id="WP_114281119.1">
    <property type="nucleotide sequence ID" value="NZ_QPJY01000015.1"/>
</dbReference>
<name>A0A369BWK4_9GAMM</name>
<dbReference type="GO" id="GO:0055085">
    <property type="term" value="P:transmembrane transport"/>
    <property type="evidence" value="ECO:0007669"/>
    <property type="project" value="InterPro"/>
</dbReference>
<protein>
    <recommendedName>
        <fullName evidence="11">AEC family transporter</fullName>
    </recommendedName>
</protein>
<evidence type="ECO:0008006" key="11">
    <source>
        <dbReference type="Google" id="ProtNLM"/>
    </source>
</evidence>
<dbReference type="PANTHER" id="PTHR36838:SF4">
    <property type="entry name" value="AUXIN EFFLUX CARRIER FAMILY PROTEIN"/>
    <property type="match status" value="1"/>
</dbReference>
<keyword evidence="5 8" id="KW-0812">Transmembrane</keyword>
<dbReference type="GO" id="GO:0005886">
    <property type="term" value="C:plasma membrane"/>
    <property type="evidence" value="ECO:0007669"/>
    <property type="project" value="UniProtKB-SubCell"/>
</dbReference>
<accession>A0A369BWK4</accession>
<gene>
    <name evidence="9" type="ORF">DFQ59_11516</name>
</gene>
<dbReference type="InterPro" id="IPR004776">
    <property type="entry name" value="Mem_transp_PIN-like"/>
</dbReference>
<keyword evidence="4" id="KW-1003">Cell membrane</keyword>
<evidence type="ECO:0000313" key="10">
    <source>
        <dbReference type="Proteomes" id="UP000252707"/>
    </source>
</evidence>
<feature type="transmembrane region" description="Helical" evidence="8">
    <location>
        <begin position="166"/>
        <end position="186"/>
    </location>
</feature>
<feature type="transmembrane region" description="Helical" evidence="8">
    <location>
        <begin position="192"/>
        <end position="211"/>
    </location>
</feature>
<evidence type="ECO:0000256" key="5">
    <source>
        <dbReference type="ARBA" id="ARBA00022692"/>
    </source>
</evidence>
<comment type="caution">
    <text evidence="9">The sequence shown here is derived from an EMBL/GenBank/DDBJ whole genome shotgun (WGS) entry which is preliminary data.</text>
</comment>
<feature type="transmembrane region" description="Helical" evidence="8">
    <location>
        <begin position="223"/>
        <end position="245"/>
    </location>
</feature>
<keyword evidence="10" id="KW-1185">Reference proteome</keyword>
<keyword evidence="6 8" id="KW-1133">Transmembrane helix</keyword>
<sequence>MPTLLTALVPVFLLILAGWGMRRWDFPGDAFWRPAERLTYYVLFPALLVRSLAAAPFAELPIGTMAAALLGGLLATAVAALVGGRLLRLDGGGVGALFQGSVRFNTYLGLAAAAGLYGARGVTLAGLAIAVLIPLINVLCVAVLSRCNPAIEAHWGRVAGAVARNPLILACLVGLGLNFAGLRLPVMVDESLAILARAALPLGLLAVGAGLELRGTPGSLPALITASALKLLLFPLLSLGISLWIGLDALAAGVVVLFSALPGATSAYILARQLGSDYRLTAAILTVETGLSLFTLPLALWLAGRLAPLS</sequence>
<evidence type="ECO:0000256" key="3">
    <source>
        <dbReference type="ARBA" id="ARBA00022448"/>
    </source>
</evidence>
<evidence type="ECO:0000256" key="6">
    <source>
        <dbReference type="ARBA" id="ARBA00022989"/>
    </source>
</evidence>
<comment type="subcellular location">
    <subcellularLocation>
        <location evidence="1">Cell membrane</location>
        <topology evidence="1">Multi-pass membrane protein</topology>
    </subcellularLocation>
</comment>
<feature type="transmembrane region" description="Helical" evidence="8">
    <location>
        <begin position="283"/>
        <end position="304"/>
    </location>
</feature>
<dbReference type="PANTHER" id="PTHR36838">
    <property type="entry name" value="AUXIN EFFLUX CARRIER FAMILY PROTEIN"/>
    <property type="match status" value="1"/>
</dbReference>
<evidence type="ECO:0000256" key="7">
    <source>
        <dbReference type="ARBA" id="ARBA00023136"/>
    </source>
</evidence>
<dbReference type="EMBL" id="QPJY01000015">
    <property type="protein sequence ID" value="RCX24797.1"/>
    <property type="molecule type" value="Genomic_DNA"/>
</dbReference>
<evidence type="ECO:0000256" key="4">
    <source>
        <dbReference type="ARBA" id="ARBA00022475"/>
    </source>
</evidence>
<evidence type="ECO:0000256" key="1">
    <source>
        <dbReference type="ARBA" id="ARBA00004651"/>
    </source>
</evidence>
<evidence type="ECO:0000313" key="9">
    <source>
        <dbReference type="EMBL" id="RCX24797.1"/>
    </source>
</evidence>
<dbReference type="Pfam" id="PF03547">
    <property type="entry name" value="Mem_trans"/>
    <property type="match status" value="1"/>
</dbReference>
<feature type="transmembrane region" description="Helical" evidence="8">
    <location>
        <begin position="124"/>
        <end position="145"/>
    </location>
</feature>
<comment type="similarity">
    <text evidence="2">Belongs to the auxin efflux carrier (TC 2.A.69) family.</text>
</comment>
<keyword evidence="7 8" id="KW-0472">Membrane</keyword>
<reference evidence="9 10" key="1">
    <citation type="submission" date="2018-07" db="EMBL/GenBank/DDBJ databases">
        <title>Genomic Encyclopedia of Type Strains, Phase IV (KMG-IV): sequencing the most valuable type-strain genomes for metagenomic binning, comparative biology and taxonomic classification.</title>
        <authorList>
            <person name="Goeker M."/>
        </authorList>
    </citation>
    <scope>NUCLEOTIDE SEQUENCE [LARGE SCALE GENOMIC DNA]</scope>
    <source>
        <strain evidence="9 10">DSM 26407</strain>
    </source>
</reference>
<evidence type="ECO:0000256" key="2">
    <source>
        <dbReference type="ARBA" id="ARBA00010145"/>
    </source>
</evidence>
<feature type="transmembrane region" description="Helical" evidence="8">
    <location>
        <begin position="38"/>
        <end position="58"/>
    </location>
</feature>